<name>A0A6N2L9U3_SALVM</name>
<evidence type="ECO:0000313" key="2">
    <source>
        <dbReference type="EMBL" id="VFU36822.1"/>
    </source>
</evidence>
<dbReference type="AlphaFoldDB" id="A0A6N2L9U3"/>
<feature type="region of interest" description="Disordered" evidence="1">
    <location>
        <begin position="58"/>
        <end position="97"/>
    </location>
</feature>
<evidence type="ECO:0000256" key="1">
    <source>
        <dbReference type="SAM" id="MobiDB-lite"/>
    </source>
</evidence>
<sequence length="97" mass="10597">MGVRSSSPSSPLTICHHTHPAIHVWNGIHVTTRSPLYVSSCGKDQIRESVSISRGARVHMGPPLLEPEEEVNNVSLSQPRTTSQHLSFPPSPRNLAL</sequence>
<organism evidence="2">
    <name type="scientific">Salix viminalis</name>
    <name type="common">Common osier</name>
    <name type="synonym">Basket willow</name>
    <dbReference type="NCBI Taxonomy" id="40686"/>
    <lineage>
        <taxon>Eukaryota</taxon>
        <taxon>Viridiplantae</taxon>
        <taxon>Streptophyta</taxon>
        <taxon>Embryophyta</taxon>
        <taxon>Tracheophyta</taxon>
        <taxon>Spermatophyta</taxon>
        <taxon>Magnoliopsida</taxon>
        <taxon>eudicotyledons</taxon>
        <taxon>Gunneridae</taxon>
        <taxon>Pentapetalae</taxon>
        <taxon>rosids</taxon>
        <taxon>fabids</taxon>
        <taxon>Malpighiales</taxon>
        <taxon>Salicaceae</taxon>
        <taxon>Saliceae</taxon>
        <taxon>Salix</taxon>
    </lineage>
</organism>
<gene>
    <name evidence="2" type="ORF">SVIM_LOCUS189561</name>
</gene>
<reference evidence="2" key="1">
    <citation type="submission" date="2019-03" db="EMBL/GenBank/DDBJ databases">
        <authorList>
            <person name="Mank J."/>
            <person name="Almeida P."/>
        </authorList>
    </citation>
    <scope>NUCLEOTIDE SEQUENCE</scope>
    <source>
        <strain evidence="2">78183</strain>
    </source>
</reference>
<accession>A0A6N2L9U3</accession>
<proteinExistence type="predicted"/>
<dbReference type="EMBL" id="CAADRP010001180">
    <property type="protein sequence ID" value="VFU36822.1"/>
    <property type="molecule type" value="Genomic_DNA"/>
</dbReference>
<protein>
    <submittedName>
        <fullName evidence="2">Uncharacterized protein</fullName>
    </submittedName>
</protein>